<evidence type="ECO:0000313" key="11">
    <source>
        <dbReference type="EMBL" id="MBC2575806.1"/>
    </source>
</evidence>
<dbReference type="GO" id="GO:0019171">
    <property type="term" value="F:(3R)-hydroxyacyl-[acyl-carrier-protein] dehydratase activity"/>
    <property type="evidence" value="ECO:0007669"/>
    <property type="project" value="UniProtKB-EC"/>
</dbReference>
<dbReference type="InterPro" id="IPR029069">
    <property type="entry name" value="HotDog_dom_sf"/>
</dbReference>
<evidence type="ECO:0000256" key="5">
    <source>
        <dbReference type="ARBA" id="ARBA00022516"/>
    </source>
</evidence>
<keyword evidence="8 10" id="KW-0456">Lyase</keyword>
<dbReference type="EMBL" id="JABGBW010000002">
    <property type="protein sequence ID" value="MBC2575806.1"/>
    <property type="molecule type" value="Genomic_DNA"/>
</dbReference>
<evidence type="ECO:0000256" key="4">
    <source>
        <dbReference type="ARBA" id="ARBA00022490"/>
    </source>
</evidence>
<dbReference type="EC" id="4.2.1.59" evidence="10"/>
<reference evidence="11 12" key="1">
    <citation type="submission" date="2020-05" db="EMBL/GenBank/DDBJ databases">
        <title>Draft genome of xy-202 and genomic insight in genome of the genus Peptostreptococcus.</title>
        <authorList>
            <person name="Zhang Z."/>
        </authorList>
    </citation>
    <scope>NUCLEOTIDE SEQUENCE [LARGE SCALE GENOMIC DNA]</scope>
    <source>
        <strain evidence="11 12">DSM 27025</strain>
    </source>
</reference>
<protein>
    <recommendedName>
        <fullName evidence="10">3-hydroxyacyl-[acyl-carrier-protein] dehydratase FabZ</fullName>
        <ecNumber evidence="10">4.2.1.59</ecNumber>
    </recommendedName>
    <alternativeName>
        <fullName evidence="10">(3R)-hydroxymyristoyl-[acyl-carrier-protein] dehydratase</fullName>
        <shortName evidence="10">(3R)-hydroxymyristoyl-ACP dehydrase</shortName>
    </alternativeName>
    <alternativeName>
        <fullName evidence="10">Beta-hydroxyacyl-ACP dehydratase</fullName>
    </alternativeName>
</protein>
<feature type="active site" evidence="10">
    <location>
        <position position="48"/>
    </location>
</feature>
<dbReference type="SUPFAM" id="SSF54637">
    <property type="entry name" value="Thioesterase/thiol ester dehydrase-isomerase"/>
    <property type="match status" value="1"/>
</dbReference>
<evidence type="ECO:0000256" key="7">
    <source>
        <dbReference type="ARBA" id="ARBA00023098"/>
    </source>
</evidence>
<dbReference type="Pfam" id="PF07977">
    <property type="entry name" value="FabA"/>
    <property type="match status" value="1"/>
</dbReference>
<comment type="catalytic activity">
    <reaction evidence="1 10">
        <text>a (3R)-hydroxyacyl-[ACP] = a (2E)-enoyl-[ACP] + H2O</text>
        <dbReference type="Rhea" id="RHEA:13097"/>
        <dbReference type="Rhea" id="RHEA-COMP:9925"/>
        <dbReference type="Rhea" id="RHEA-COMP:9945"/>
        <dbReference type="ChEBI" id="CHEBI:15377"/>
        <dbReference type="ChEBI" id="CHEBI:78784"/>
        <dbReference type="ChEBI" id="CHEBI:78827"/>
        <dbReference type="EC" id="4.2.1.59"/>
    </reaction>
</comment>
<dbReference type="NCBIfam" id="NF000582">
    <property type="entry name" value="PRK00006.1"/>
    <property type="match status" value="1"/>
</dbReference>
<evidence type="ECO:0000256" key="1">
    <source>
        <dbReference type="ARBA" id="ARBA00001055"/>
    </source>
</evidence>
<keyword evidence="12" id="KW-1185">Reference proteome</keyword>
<dbReference type="CDD" id="cd01288">
    <property type="entry name" value="FabZ"/>
    <property type="match status" value="1"/>
</dbReference>
<evidence type="ECO:0000256" key="9">
    <source>
        <dbReference type="ARBA" id="ARBA00025049"/>
    </source>
</evidence>
<comment type="subcellular location">
    <subcellularLocation>
        <location evidence="2 10">Cytoplasm</location>
    </subcellularLocation>
</comment>
<evidence type="ECO:0000256" key="3">
    <source>
        <dbReference type="ARBA" id="ARBA00009174"/>
    </source>
</evidence>
<evidence type="ECO:0000256" key="6">
    <source>
        <dbReference type="ARBA" id="ARBA00022556"/>
    </source>
</evidence>
<comment type="similarity">
    <text evidence="3 10">Belongs to the thioester dehydratase family. FabZ subfamily.</text>
</comment>
<keyword evidence="4 10" id="KW-0963">Cytoplasm</keyword>
<evidence type="ECO:0000256" key="8">
    <source>
        <dbReference type="ARBA" id="ARBA00023239"/>
    </source>
</evidence>
<dbReference type="PANTHER" id="PTHR30272:SF1">
    <property type="entry name" value="3-HYDROXYACYL-[ACYL-CARRIER-PROTEIN] DEHYDRATASE"/>
    <property type="match status" value="1"/>
</dbReference>
<dbReference type="InterPro" id="IPR013114">
    <property type="entry name" value="FabA_FabZ"/>
</dbReference>
<comment type="caution">
    <text evidence="11">The sequence shown here is derived from an EMBL/GenBank/DDBJ whole genome shotgun (WGS) entry which is preliminary data.</text>
</comment>
<evidence type="ECO:0000313" key="12">
    <source>
        <dbReference type="Proteomes" id="UP000713904"/>
    </source>
</evidence>
<evidence type="ECO:0000256" key="2">
    <source>
        <dbReference type="ARBA" id="ARBA00004496"/>
    </source>
</evidence>
<dbReference type="NCBIfam" id="TIGR01750">
    <property type="entry name" value="fabZ"/>
    <property type="match status" value="1"/>
</dbReference>
<evidence type="ECO:0000256" key="10">
    <source>
        <dbReference type="HAMAP-Rule" id="MF_00406"/>
    </source>
</evidence>
<dbReference type="HAMAP" id="MF_00406">
    <property type="entry name" value="FabZ"/>
    <property type="match status" value="1"/>
</dbReference>
<proteinExistence type="inferred from homology"/>
<accession>A0ABR6TK66</accession>
<gene>
    <name evidence="10 11" type="primary">fabZ</name>
    <name evidence="11" type="ORF">HLB29_03810</name>
</gene>
<dbReference type="RefSeq" id="WP_185623831.1">
    <property type="nucleotide sequence ID" value="NZ_JABGBW010000002.1"/>
</dbReference>
<keyword evidence="7 10" id="KW-0443">Lipid metabolism</keyword>
<name>A0ABR6TK66_9FIRM</name>
<sequence>MLNIEEIKKIIPHRYPFLLIDKVVEMEIGKSCHAVKCITNTEPWFQGHFPEHNVMPGVLLVEAMAQTGAVSILSVEENKGKIAFFSGIKDAKFRREILPGDKLDIFIEIVKLRKNFGIGRGKIYSEGELCVEAEISFFIEK</sequence>
<keyword evidence="6 10" id="KW-0441">Lipid A biosynthesis</keyword>
<organism evidence="11 12">
    <name type="scientific">Peptostreptococcus canis</name>
    <dbReference type="NCBI Taxonomy" id="1159213"/>
    <lineage>
        <taxon>Bacteria</taxon>
        <taxon>Bacillati</taxon>
        <taxon>Bacillota</taxon>
        <taxon>Clostridia</taxon>
        <taxon>Peptostreptococcales</taxon>
        <taxon>Peptostreptococcaceae</taxon>
        <taxon>Peptostreptococcus</taxon>
    </lineage>
</organism>
<dbReference type="PANTHER" id="PTHR30272">
    <property type="entry name" value="3-HYDROXYACYL-[ACYL-CARRIER-PROTEIN] DEHYDRATASE"/>
    <property type="match status" value="1"/>
</dbReference>
<dbReference type="InterPro" id="IPR010084">
    <property type="entry name" value="FabZ"/>
</dbReference>
<dbReference type="Gene3D" id="3.10.129.10">
    <property type="entry name" value="Hotdog Thioesterase"/>
    <property type="match status" value="1"/>
</dbReference>
<dbReference type="Proteomes" id="UP000713904">
    <property type="component" value="Unassembled WGS sequence"/>
</dbReference>
<comment type="function">
    <text evidence="9 10">Involved in unsaturated fatty acids biosynthesis. Catalyzes the dehydration of short chain beta-hydroxyacyl-ACPs and long chain saturated and unsaturated beta-hydroxyacyl-ACPs.</text>
</comment>
<keyword evidence="5 10" id="KW-0444">Lipid biosynthesis</keyword>